<dbReference type="Pfam" id="PF01419">
    <property type="entry name" value="Jacalin"/>
    <property type="match status" value="1"/>
</dbReference>
<dbReference type="PANTHER" id="PTHR21054">
    <property type="entry name" value="ZINC METALLOPROTEINASE-RELATED"/>
    <property type="match status" value="1"/>
</dbReference>
<dbReference type="InterPro" id="IPR053002">
    <property type="entry name" value="Metalloproteinase_M10B"/>
</dbReference>
<dbReference type="InterPro" id="IPR001229">
    <property type="entry name" value="Jacalin-like_lectin_dom"/>
</dbReference>
<dbReference type="GO" id="GO:0005737">
    <property type="term" value="C:cytoplasm"/>
    <property type="evidence" value="ECO:0007669"/>
    <property type="project" value="TreeGrafter"/>
</dbReference>
<dbReference type="GeneID" id="30203820"/>
<dbReference type="EMBL" id="KV454213">
    <property type="protein sequence ID" value="ODQ57786.1"/>
    <property type="molecule type" value="Genomic_DNA"/>
</dbReference>
<gene>
    <name evidence="2" type="ORF">WICANDRAFT_97213</name>
</gene>
<evidence type="ECO:0000313" key="2">
    <source>
        <dbReference type="EMBL" id="ODQ57786.1"/>
    </source>
</evidence>
<evidence type="ECO:0000313" key="3">
    <source>
        <dbReference type="Proteomes" id="UP000094112"/>
    </source>
</evidence>
<evidence type="ECO:0000259" key="1">
    <source>
        <dbReference type="PROSITE" id="PS51752"/>
    </source>
</evidence>
<dbReference type="RefSeq" id="XP_019036993.1">
    <property type="nucleotide sequence ID" value="XM_019186574.1"/>
</dbReference>
<sequence>MNKCYELDLVKELLISLRNIQKIHNSFKNGAPQDSEIQSRFISCNPNGNNTGGLFGIAMDALRDYGGPFVESNKPVQAAVIFMDAHYDQKLNMILTHAALGGGDDKIKLAIFGSHGLYSWPAAFEQVVPCFLDTTPRSSDVANDANECGSYWECLTITLGAFMHEIGHLLGCPHQKSGVMLRDYVTLNRSYLTRESYSTRTGRQGLVPILPKDECTWHRLDLLRYLYHPSFTLQSDYLDPSFQKTNRLPGKASLLPVGNRTALLKSATGIYAIEIFPGDLAEGYIEFLPKSLGGVGPQQEVYVTVDELKSKLPRDKQNGKFSLHVQTVDGNQSDFNDFEHLVQDTSNFLQSDFGLGRGQITAIKSGILGRQDRVNNQPIVFDPAKVTSVRIYHGMALDGVRINTRADAPPPPYSAPENTPPVPSRDYKHKLVLFGKQTNSYTDFHLQPGEFISHFIVRSGLWLDALQVVTNTGRMSPMCGNTGGGGEGVLEPPHGYEIIGLFGNIGDWVDSMGVLYTNKL</sequence>
<feature type="domain" description="Jacalin-type lectin" evidence="1">
    <location>
        <begin position="362"/>
        <end position="518"/>
    </location>
</feature>
<dbReference type="PANTHER" id="PTHR21054:SF2">
    <property type="entry name" value="MIP04191P"/>
    <property type="match status" value="1"/>
</dbReference>
<dbReference type="Pfam" id="PF12044">
    <property type="entry name" value="Metallopep"/>
    <property type="match status" value="1"/>
</dbReference>
<dbReference type="Proteomes" id="UP000094112">
    <property type="component" value="Unassembled WGS sequence"/>
</dbReference>
<dbReference type="Gene3D" id="2.100.10.30">
    <property type="entry name" value="Jacalin-like lectin domain"/>
    <property type="match status" value="1"/>
</dbReference>
<dbReference type="PROSITE" id="PS51752">
    <property type="entry name" value="JACALIN_LECTIN"/>
    <property type="match status" value="1"/>
</dbReference>
<dbReference type="InterPro" id="IPR036404">
    <property type="entry name" value="Jacalin-like_lectin_dom_sf"/>
</dbReference>
<organism evidence="2 3">
    <name type="scientific">Wickerhamomyces anomalus (strain ATCC 58044 / CBS 1984 / NCYC 433 / NRRL Y-366-8)</name>
    <name type="common">Yeast</name>
    <name type="synonym">Hansenula anomala</name>
    <dbReference type="NCBI Taxonomy" id="683960"/>
    <lineage>
        <taxon>Eukaryota</taxon>
        <taxon>Fungi</taxon>
        <taxon>Dikarya</taxon>
        <taxon>Ascomycota</taxon>
        <taxon>Saccharomycotina</taxon>
        <taxon>Saccharomycetes</taxon>
        <taxon>Phaffomycetales</taxon>
        <taxon>Wickerhamomycetaceae</taxon>
        <taxon>Wickerhamomyces</taxon>
    </lineage>
</organism>
<dbReference type="SUPFAM" id="SSF55486">
    <property type="entry name" value="Metalloproteases ('zincins'), catalytic domain"/>
    <property type="match status" value="1"/>
</dbReference>
<name>A0A1E3NXA5_WICAA</name>
<dbReference type="AlphaFoldDB" id="A0A1E3NXA5"/>
<accession>A0A1E3NXA5</accession>
<dbReference type="OrthoDB" id="74460at2759"/>
<proteinExistence type="predicted"/>
<dbReference type="SUPFAM" id="SSF51101">
    <property type="entry name" value="Mannose-binding lectins"/>
    <property type="match status" value="1"/>
</dbReference>
<protein>
    <recommendedName>
        <fullName evidence="1">Jacalin-type lectin domain-containing protein</fullName>
    </recommendedName>
</protein>
<keyword evidence="3" id="KW-1185">Reference proteome</keyword>
<dbReference type="InterPro" id="IPR021917">
    <property type="entry name" value="Unchr_Zn-peptidase-like"/>
</dbReference>
<reference evidence="2 3" key="1">
    <citation type="journal article" date="2016" name="Proc. Natl. Acad. Sci. U.S.A.">
        <title>Comparative genomics of biotechnologically important yeasts.</title>
        <authorList>
            <person name="Riley R."/>
            <person name="Haridas S."/>
            <person name="Wolfe K.H."/>
            <person name="Lopes M.R."/>
            <person name="Hittinger C.T."/>
            <person name="Goeker M."/>
            <person name="Salamov A.A."/>
            <person name="Wisecaver J.H."/>
            <person name="Long T.M."/>
            <person name="Calvey C.H."/>
            <person name="Aerts A.L."/>
            <person name="Barry K.W."/>
            <person name="Choi C."/>
            <person name="Clum A."/>
            <person name="Coughlan A.Y."/>
            <person name="Deshpande S."/>
            <person name="Douglass A.P."/>
            <person name="Hanson S.J."/>
            <person name="Klenk H.-P."/>
            <person name="LaButti K.M."/>
            <person name="Lapidus A."/>
            <person name="Lindquist E.A."/>
            <person name="Lipzen A.M."/>
            <person name="Meier-Kolthoff J.P."/>
            <person name="Ohm R.A."/>
            <person name="Otillar R.P."/>
            <person name="Pangilinan J.L."/>
            <person name="Peng Y."/>
            <person name="Rokas A."/>
            <person name="Rosa C.A."/>
            <person name="Scheuner C."/>
            <person name="Sibirny A.A."/>
            <person name="Slot J.C."/>
            <person name="Stielow J.B."/>
            <person name="Sun H."/>
            <person name="Kurtzman C.P."/>
            <person name="Blackwell M."/>
            <person name="Grigoriev I.V."/>
            <person name="Jeffries T.W."/>
        </authorList>
    </citation>
    <scope>NUCLEOTIDE SEQUENCE [LARGE SCALE GENOMIC DNA]</scope>
    <source>
        <strain evidence="3">ATCC 58044 / CBS 1984 / NCYC 433 / NRRL Y-366-8</strain>
    </source>
</reference>